<comment type="subcellular location">
    <subcellularLocation>
        <location evidence="1">Membrane</location>
        <topology evidence="1">Multi-pass membrane protein</topology>
    </subcellularLocation>
</comment>
<dbReference type="GO" id="GO:0016491">
    <property type="term" value="F:oxidoreductase activity"/>
    <property type="evidence" value="ECO:0007669"/>
    <property type="project" value="InterPro"/>
</dbReference>
<protein>
    <submittedName>
        <fullName evidence="6">Formate uptake permease</fullName>
    </submittedName>
</protein>
<evidence type="ECO:0000313" key="7">
    <source>
        <dbReference type="Proteomes" id="UP000063234"/>
    </source>
</evidence>
<evidence type="ECO:0000256" key="5">
    <source>
        <dbReference type="SAM" id="Phobius"/>
    </source>
</evidence>
<name>A0A0S3QUW5_THET7</name>
<feature type="transmembrane region" description="Helical" evidence="5">
    <location>
        <begin position="124"/>
        <end position="142"/>
    </location>
</feature>
<dbReference type="PATRIC" id="fig|1298851.3.peg.1429"/>
<dbReference type="InterPro" id="IPR009078">
    <property type="entry name" value="Ferritin-like_SF"/>
</dbReference>
<gene>
    <name evidence="6" type="primary">focA</name>
    <name evidence="6" type="ORF">TST_1354</name>
</gene>
<evidence type="ECO:0000256" key="4">
    <source>
        <dbReference type="ARBA" id="ARBA00023136"/>
    </source>
</evidence>
<keyword evidence="4 5" id="KW-0472">Membrane</keyword>
<dbReference type="SUPFAM" id="SSF47240">
    <property type="entry name" value="Ferritin-like"/>
    <property type="match status" value="1"/>
</dbReference>
<dbReference type="PANTHER" id="PTHR30520">
    <property type="entry name" value="FORMATE TRANSPORTER-RELATED"/>
    <property type="match status" value="1"/>
</dbReference>
<dbReference type="Proteomes" id="UP000063234">
    <property type="component" value="Chromosome"/>
</dbReference>
<keyword evidence="7" id="KW-1185">Reference proteome</keyword>
<evidence type="ECO:0000256" key="1">
    <source>
        <dbReference type="ARBA" id="ARBA00004141"/>
    </source>
</evidence>
<evidence type="ECO:0000256" key="2">
    <source>
        <dbReference type="ARBA" id="ARBA00022692"/>
    </source>
</evidence>
<keyword evidence="3 5" id="KW-1133">Transmembrane helix</keyword>
<accession>A0A0S3QUW5</accession>
<dbReference type="InterPro" id="IPR000292">
    <property type="entry name" value="For/NO2_transpt"/>
</dbReference>
<dbReference type="AlphaFoldDB" id="A0A0S3QUW5"/>
<feature type="transmembrane region" description="Helical" evidence="5">
    <location>
        <begin position="290"/>
        <end position="316"/>
    </location>
</feature>
<evidence type="ECO:0000313" key="6">
    <source>
        <dbReference type="EMBL" id="BAT72141.1"/>
    </source>
</evidence>
<dbReference type="Gene3D" id="1.20.1260.10">
    <property type="match status" value="1"/>
</dbReference>
<dbReference type="Pfam" id="PF01226">
    <property type="entry name" value="Form_Nir_trans"/>
    <property type="match status" value="1"/>
</dbReference>
<dbReference type="GO" id="GO:0015499">
    <property type="term" value="F:formate transmembrane transporter activity"/>
    <property type="evidence" value="ECO:0007669"/>
    <property type="project" value="TreeGrafter"/>
</dbReference>
<feature type="transmembrane region" description="Helical" evidence="5">
    <location>
        <begin position="250"/>
        <end position="270"/>
    </location>
</feature>
<dbReference type="Gene3D" id="1.20.1080.10">
    <property type="entry name" value="Glycerol uptake facilitator protein"/>
    <property type="match status" value="1"/>
</dbReference>
<dbReference type="EMBL" id="AP013035">
    <property type="protein sequence ID" value="BAT72141.1"/>
    <property type="molecule type" value="Genomic_DNA"/>
</dbReference>
<keyword evidence="2 5" id="KW-0812">Transmembrane</keyword>
<dbReference type="KEGG" id="ttk:TST_1354"/>
<organism evidence="6 7">
    <name type="scientific">Thermosulfidibacter takaii (strain DSM 17441 / JCM 13301 / NBRC 103674 / ABI70S6)</name>
    <dbReference type="NCBI Taxonomy" id="1298851"/>
    <lineage>
        <taxon>Bacteria</taxon>
        <taxon>Pseudomonadati</taxon>
        <taxon>Thermosulfidibacterota</taxon>
        <taxon>Thermosulfidibacteria</taxon>
        <taxon>Thermosulfidibacterales</taxon>
        <taxon>Thermosulfidibacteraceae</taxon>
    </lineage>
</organism>
<reference evidence="7" key="1">
    <citation type="journal article" date="2018" name="Science">
        <title>A primordial and reversible TCA cycle in a facultatively chemolithoautotrophic thermophile.</title>
        <authorList>
            <person name="Nunoura T."/>
            <person name="Chikaraishi Y."/>
            <person name="Izaki R."/>
            <person name="Suwa T."/>
            <person name="Sato T."/>
            <person name="Harada T."/>
            <person name="Mori K."/>
            <person name="Kato Y."/>
            <person name="Miyazaki M."/>
            <person name="Shimamura S."/>
            <person name="Yanagawa K."/>
            <person name="Shuto A."/>
            <person name="Ohkouchi N."/>
            <person name="Fujita N."/>
            <person name="Takaki Y."/>
            <person name="Atomi H."/>
            <person name="Takai K."/>
        </authorList>
    </citation>
    <scope>NUCLEOTIDE SEQUENCE [LARGE SCALE GENOMIC DNA]</scope>
    <source>
        <strain evidence="7">DSM 17441 / JCM 13301 / NBRC 103674 / ABI70S6</strain>
    </source>
</reference>
<dbReference type="PANTHER" id="PTHR30520:SF2">
    <property type="entry name" value="INNER MEMBRANE PROTEIN YFDC"/>
    <property type="match status" value="1"/>
</dbReference>
<dbReference type="GO" id="GO:0005886">
    <property type="term" value="C:plasma membrane"/>
    <property type="evidence" value="ECO:0007669"/>
    <property type="project" value="TreeGrafter"/>
</dbReference>
<dbReference type="STRING" id="1298851.TST_1354"/>
<dbReference type="GO" id="GO:0046872">
    <property type="term" value="F:metal ion binding"/>
    <property type="evidence" value="ECO:0007669"/>
    <property type="project" value="InterPro"/>
</dbReference>
<proteinExistence type="predicted"/>
<dbReference type="InterPro" id="IPR012347">
    <property type="entry name" value="Ferritin-like"/>
</dbReference>
<dbReference type="InterPro" id="IPR023271">
    <property type="entry name" value="Aquaporin-like"/>
</dbReference>
<sequence>MKTDEDILRLNIILEDQAFNSYKEDALFVEDPSIAKILENIMKDEASHSERFMKALQMLKGEKEEEEESPLLVFQRAVEKGIKRLSRPWLEMFMSGVIGAVHVTFGAVAMAAAAGATFSAGKGIAALVGAVFFPIGFILLKLSQSELFTENFLVPVIPVLEKQERIFKLLKLWVLTLLGNLTGALLFFLLVKLGGNHSLGALPGVFLKHFAMFKLSRSFLETFVSALFAGAIITTMTWLVLATQSDVAKLIAVWACIFVMAIGHFTHVVVSTSEILLGNIFGAKVTFKAWFFKLFVPATFGNTLGGMLLIALLHYLQVLHSKKAHYDYLTRRDEALKAVIREKLRL</sequence>
<feature type="transmembrane region" description="Helical" evidence="5">
    <location>
        <begin position="222"/>
        <end position="243"/>
    </location>
</feature>
<feature type="transmembrane region" description="Helical" evidence="5">
    <location>
        <begin position="93"/>
        <end position="118"/>
    </location>
</feature>
<evidence type="ECO:0000256" key="3">
    <source>
        <dbReference type="ARBA" id="ARBA00022989"/>
    </source>
</evidence>
<feature type="transmembrane region" description="Helical" evidence="5">
    <location>
        <begin position="172"/>
        <end position="191"/>
    </location>
</feature>
<dbReference type="CDD" id="cd00657">
    <property type="entry name" value="Ferritin_like"/>
    <property type="match status" value="1"/>
</dbReference>